<protein>
    <submittedName>
        <fullName evidence="2">Uncharacterized protein</fullName>
    </submittedName>
</protein>
<feature type="region of interest" description="Disordered" evidence="1">
    <location>
        <begin position="138"/>
        <end position="169"/>
    </location>
</feature>
<feature type="region of interest" description="Disordered" evidence="1">
    <location>
        <begin position="345"/>
        <end position="382"/>
    </location>
</feature>
<reference evidence="2" key="1">
    <citation type="submission" date="2023-06" db="EMBL/GenBank/DDBJ databases">
        <authorList>
            <consortium name="Lawrence Berkeley National Laboratory"/>
            <person name="Ahrendt S."/>
            <person name="Sahu N."/>
            <person name="Indic B."/>
            <person name="Wong-Bajracharya J."/>
            <person name="Merenyi Z."/>
            <person name="Ke H.-M."/>
            <person name="Monk M."/>
            <person name="Kocsube S."/>
            <person name="Drula E."/>
            <person name="Lipzen A."/>
            <person name="Balint B."/>
            <person name="Henrissat B."/>
            <person name="Andreopoulos B."/>
            <person name="Martin F.M."/>
            <person name="Harder C.B."/>
            <person name="Rigling D."/>
            <person name="Ford K.L."/>
            <person name="Foster G.D."/>
            <person name="Pangilinan J."/>
            <person name="Papanicolaou A."/>
            <person name="Barry K."/>
            <person name="LaButti K."/>
            <person name="Viragh M."/>
            <person name="Koriabine M."/>
            <person name="Yan M."/>
            <person name="Riley R."/>
            <person name="Champramary S."/>
            <person name="Plett K.L."/>
            <person name="Tsai I.J."/>
            <person name="Slot J."/>
            <person name="Sipos G."/>
            <person name="Plett J."/>
            <person name="Nagy L.G."/>
            <person name="Grigoriev I.V."/>
        </authorList>
    </citation>
    <scope>NUCLEOTIDE SEQUENCE</scope>
    <source>
        <strain evidence="2">HWK02</strain>
    </source>
</reference>
<gene>
    <name evidence="2" type="ORF">EDD18DRAFT_1101951</name>
</gene>
<evidence type="ECO:0000313" key="3">
    <source>
        <dbReference type="Proteomes" id="UP001175228"/>
    </source>
</evidence>
<feature type="compositionally biased region" description="Polar residues" evidence="1">
    <location>
        <begin position="140"/>
        <end position="152"/>
    </location>
</feature>
<organism evidence="2 3">
    <name type="scientific">Armillaria luteobubalina</name>
    <dbReference type="NCBI Taxonomy" id="153913"/>
    <lineage>
        <taxon>Eukaryota</taxon>
        <taxon>Fungi</taxon>
        <taxon>Dikarya</taxon>
        <taxon>Basidiomycota</taxon>
        <taxon>Agaricomycotina</taxon>
        <taxon>Agaricomycetes</taxon>
        <taxon>Agaricomycetidae</taxon>
        <taxon>Agaricales</taxon>
        <taxon>Marasmiineae</taxon>
        <taxon>Physalacriaceae</taxon>
        <taxon>Armillaria</taxon>
    </lineage>
</organism>
<name>A0AA39USC9_9AGAR</name>
<dbReference type="Proteomes" id="UP001175228">
    <property type="component" value="Unassembled WGS sequence"/>
</dbReference>
<keyword evidence="3" id="KW-1185">Reference proteome</keyword>
<comment type="caution">
    <text evidence="2">The sequence shown here is derived from an EMBL/GenBank/DDBJ whole genome shotgun (WGS) entry which is preliminary data.</text>
</comment>
<dbReference type="EMBL" id="JAUEPU010000007">
    <property type="protein sequence ID" value="KAK0500983.1"/>
    <property type="molecule type" value="Genomic_DNA"/>
</dbReference>
<evidence type="ECO:0000313" key="2">
    <source>
        <dbReference type="EMBL" id="KAK0500983.1"/>
    </source>
</evidence>
<sequence>MIRLKKFRKTKFPDEQDAYISSTLLPMFVTGQAKKTVSRTMLTCVEQFNKTFPLDCPPEEVAEKRYAHNNSLKTRLYNMVAKLKRQAPGSLPQQTRQRKTVLNLKGTRRLTPTELYFRKIHTEPSFVRALQAEKERVQAMVTSDDSMATQSGSGDGSHPKNKKQQESGRDLQAGWKLAKEWLASAPEEVRLEIEALALEDTDQKKRMLEEGTPESIQRALQKIELMGSEIMKVVKEAGLNVGKNADGLTWGQYHPNYQEHITDPFAQFLCSTFPDEICQRYQDKMASIHRSNDLDKRDETDQVSMAIIVAGLEEGFNSMTGDSGAGRNATSVITNTTVTEAASNGISVAPPTSTSGPPTDTSLTRPTSTFGTPPTGTSVTPPTIDMVNVCPIPFTNDQLLPTSSLDHFWGMDMFMPVYDGGCGGNNVPSDIWNLPNLNFNSLDLSYLQLNLSHIESSDLGLEPPLDVQQAVIDAALQWDAGQSMLDPVSEEEMPYLHSTWCPVVPEVVPEILVQITPSGASKVLPDGDGALIIWQTTELDQEPTQVEAQDCLQEPCQGQAPVSLDVGSEVDEAEIVLRSIDLGKDYLALVDVWKDFEKRTTIVTGRFPVIGRPSALSDLLKKKPRMAALPVLSKGSQKALIDETLHWWNTLQPASRHSLIPGELPSGDFPDDMGKLKKKGLHGMVQIMYLVRWWGTLVRESDHNATLWKAFTADIQASFCAMLSAGAKRKIGTGTEERTQRCRAQ</sequence>
<accession>A0AA39USC9</accession>
<proteinExistence type="predicted"/>
<feature type="compositionally biased region" description="Low complexity" evidence="1">
    <location>
        <begin position="347"/>
        <end position="382"/>
    </location>
</feature>
<evidence type="ECO:0000256" key="1">
    <source>
        <dbReference type="SAM" id="MobiDB-lite"/>
    </source>
</evidence>
<dbReference type="AlphaFoldDB" id="A0AA39USC9"/>